<dbReference type="WBParaSite" id="nRc.2.0.1.t27879-RA">
    <property type="protein sequence ID" value="nRc.2.0.1.t27879-RA"/>
    <property type="gene ID" value="nRc.2.0.1.g27879"/>
</dbReference>
<accession>A0A915JNQ6</accession>
<protein>
    <submittedName>
        <fullName evidence="2">Uncharacterized protein</fullName>
    </submittedName>
</protein>
<evidence type="ECO:0000313" key="1">
    <source>
        <dbReference type="Proteomes" id="UP000887565"/>
    </source>
</evidence>
<dbReference type="Proteomes" id="UP000887565">
    <property type="component" value="Unplaced"/>
</dbReference>
<organism evidence="1 2">
    <name type="scientific">Romanomermis culicivorax</name>
    <name type="common">Nematode worm</name>
    <dbReference type="NCBI Taxonomy" id="13658"/>
    <lineage>
        <taxon>Eukaryota</taxon>
        <taxon>Metazoa</taxon>
        <taxon>Ecdysozoa</taxon>
        <taxon>Nematoda</taxon>
        <taxon>Enoplea</taxon>
        <taxon>Dorylaimia</taxon>
        <taxon>Mermithida</taxon>
        <taxon>Mermithoidea</taxon>
        <taxon>Mermithidae</taxon>
        <taxon>Romanomermis</taxon>
    </lineage>
</organism>
<proteinExistence type="predicted"/>
<keyword evidence="1" id="KW-1185">Reference proteome</keyword>
<dbReference type="AlphaFoldDB" id="A0A915JNQ6"/>
<reference evidence="2" key="1">
    <citation type="submission" date="2022-11" db="UniProtKB">
        <authorList>
            <consortium name="WormBaseParasite"/>
        </authorList>
    </citation>
    <scope>IDENTIFICATION</scope>
</reference>
<name>A0A915JNQ6_ROMCU</name>
<evidence type="ECO:0000313" key="2">
    <source>
        <dbReference type="WBParaSite" id="nRc.2.0.1.t27879-RA"/>
    </source>
</evidence>
<sequence length="59" mass="6907">MNIKVLVTDIVNSTRSIDDTESYSFCSKKFLLALKSHYLCSVKIPWEFFLPPFVKTLYE</sequence>